<keyword evidence="1" id="KW-0732">Signal</keyword>
<gene>
    <name evidence="3" type="ORF">SYMBAF_16655</name>
</gene>
<protein>
    <submittedName>
        <fullName evidence="3">Molybdopterin-dependent oxidoreductase</fullName>
    </submittedName>
</protein>
<name>A0A7D5SUM8_9GAMM</name>
<evidence type="ECO:0000256" key="1">
    <source>
        <dbReference type="SAM" id="SignalP"/>
    </source>
</evidence>
<dbReference type="Proteomes" id="UP000042738">
    <property type="component" value="Plasmid pSsAf2.3-1"/>
</dbReference>
<dbReference type="InterPro" id="IPR036374">
    <property type="entry name" value="OxRdtase_Mopterin-bd_sf"/>
</dbReference>
<feature type="domain" description="Oxidoreductase molybdopterin-binding" evidence="2">
    <location>
        <begin position="43"/>
        <end position="114"/>
    </location>
</feature>
<feature type="signal peptide" evidence="1">
    <location>
        <begin position="1"/>
        <end position="19"/>
    </location>
</feature>
<dbReference type="Gene3D" id="3.90.420.10">
    <property type="entry name" value="Oxidoreductase, molybdopterin-binding domain"/>
    <property type="match status" value="1"/>
</dbReference>
<dbReference type="EMBL" id="CP050856">
    <property type="protein sequence ID" value="QLH64458.1"/>
    <property type="molecule type" value="Genomic_DNA"/>
</dbReference>
<keyword evidence="3" id="KW-0614">Plasmid</keyword>
<proteinExistence type="predicted"/>
<evidence type="ECO:0000313" key="3">
    <source>
        <dbReference type="EMBL" id="QLH64458.1"/>
    </source>
</evidence>
<feature type="chain" id="PRO_5028129685" evidence="1">
    <location>
        <begin position="20"/>
        <end position="149"/>
    </location>
</feature>
<dbReference type="SUPFAM" id="SSF56524">
    <property type="entry name" value="Oxidoreductase molybdopterin-binding domain"/>
    <property type="match status" value="1"/>
</dbReference>
<dbReference type="InterPro" id="IPR000572">
    <property type="entry name" value="OxRdtase_Mopterin-bd_dom"/>
</dbReference>
<reference evidence="3 4" key="1">
    <citation type="journal article" date="2014" name="Genome Announc.">
        <title>Whole-Genome Sequence of Serratia symbiotica Strain CWBI-2.3T, a Free-Living Symbiont of the Black Bean Aphid Aphis fabae.</title>
        <authorList>
            <person name="Foray V."/>
            <person name="Grigorescu A.S."/>
            <person name="Sabri A."/>
            <person name="Haubruge E."/>
            <person name="Lognay G."/>
            <person name="Francis F."/>
            <person name="Fauconnier M.L."/>
            <person name="Hance T."/>
            <person name="Thonart P."/>
        </authorList>
    </citation>
    <scope>NUCLEOTIDE SEQUENCE [LARGE SCALE GENOMIC DNA]</scope>
    <source>
        <strain evidence="3">CWBI-2.3</strain>
        <plasmid evidence="3 4">pSsAf2.3-1</plasmid>
    </source>
</reference>
<dbReference type="AlphaFoldDB" id="A0A7D5SUM8"/>
<geneLocation type="plasmid" evidence="3 4">
    <name>pSsAf2.3-1</name>
</geneLocation>
<dbReference type="RefSeq" id="WP_185899941.1">
    <property type="nucleotide sequence ID" value="NZ_CP050856.1"/>
</dbReference>
<dbReference type="Pfam" id="PF00174">
    <property type="entry name" value="Oxidored_molyb"/>
    <property type="match status" value="1"/>
</dbReference>
<evidence type="ECO:0000259" key="2">
    <source>
        <dbReference type="Pfam" id="PF00174"/>
    </source>
</evidence>
<organism evidence="3 4">
    <name type="scientific">Serratia symbiotica</name>
    <dbReference type="NCBI Taxonomy" id="138074"/>
    <lineage>
        <taxon>Bacteria</taxon>
        <taxon>Pseudomonadati</taxon>
        <taxon>Pseudomonadota</taxon>
        <taxon>Gammaproteobacteria</taxon>
        <taxon>Enterobacterales</taxon>
        <taxon>Yersiniaceae</taxon>
        <taxon>Serratia</taxon>
    </lineage>
</organism>
<evidence type="ECO:0000313" key="4">
    <source>
        <dbReference type="Proteomes" id="UP000042738"/>
    </source>
</evidence>
<accession>A0A7D5SUM8</accession>
<dbReference type="GeneID" id="93738107"/>
<sequence>MYYKALFFLFVLLSASTHAESLTLNTNNKNISISTETLRKLPIHKIRTATNYTSTAIFSGVRFSDLFKLYDIKGNKIRIYALDDYSYSIAIDELYKYNAILAYLKNGEKIKTSELGPFVSIFPRDDHPELKKFDVDAKTVWQISRIEVK</sequence>